<proteinExistence type="predicted"/>
<reference evidence="5 6" key="1">
    <citation type="submission" date="2015-12" db="EMBL/GenBank/DDBJ databases">
        <title>The genome of Folsomia candida.</title>
        <authorList>
            <person name="Faddeeva A."/>
            <person name="Derks M.F."/>
            <person name="Anvar Y."/>
            <person name="Smit S."/>
            <person name="Van Straalen N."/>
            <person name="Roelofs D."/>
        </authorList>
    </citation>
    <scope>NUCLEOTIDE SEQUENCE [LARGE SCALE GENOMIC DNA]</scope>
    <source>
        <strain evidence="5 6">VU population</strain>
        <tissue evidence="5">Whole body</tissue>
    </source>
</reference>
<evidence type="ECO:0000313" key="5">
    <source>
        <dbReference type="EMBL" id="OXA56577.1"/>
    </source>
</evidence>
<dbReference type="SUPFAM" id="SSF52540">
    <property type="entry name" value="P-loop containing nucleoside triphosphate hydrolases"/>
    <property type="match status" value="1"/>
</dbReference>
<dbReference type="AlphaFoldDB" id="A0A226EHK6"/>
<dbReference type="GO" id="GO:0005524">
    <property type="term" value="F:ATP binding"/>
    <property type="evidence" value="ECO:0007669"/>
    <property type="project" value="InterPro"/>
</dbReference>
<gene>
    <name evidence="5" type="ORF">Fcan01_09611</name>
</gene>
<evidence type="ECO:0000313" key="6">
    <source>
        <dbReference type="Proteomes" id="UP000198287"/>
    </source>
</evidence>
<dbReference type="Proteomes" id="UP000198287">
    <property type="component" value="Unassembled WGS sequence"/>
</dbReference>
<feature type="compositionally biased region" description="Basic and acidic residues" evidence="4">
    <location>
        <begin position="544"/>
        <end position="555"/>
    </location>
</feature>
<feature type="compositionally biased region" description="Pro residues" evidence="4">
    <location>
        <begin position="1"/>
        <end position="10"/>
    </location>
</feature>
<dbReference type="EMBL" id="LNIX01000004">
    <property type="protein sequence ID" value="OXA56577.1"/>
    <property type="molecule type" value="Genomic_DNA"/>
</dbReference>
<feature type="region of interest" description="Disordered" evidence="4">
    <location>
        <begin position="1"/>
        <end position="26"/>
    </location>
</feature>
<dbReference type="OrthoDB" id="424823at2759"/>
<evidence type="ECO:0000256" key="2">
    <source>
        <dbReference type="ARBA" id="ARBA00022741"/>
    </source>
</evidence>
<dbReference type="InterPro" id="IPR027417">
    <property type="entry name" value="P-loop_NTPase"/>
</dbReference>
<dbReference type="STRING" id="158441.A0A226EHK6"/>
<dbReference type="GO" id="GO:0019205">
    <property type="term" value="F:nucleobase-containing compound kinase activity"/>
    <property type="evidence" value="ECO:0007669"/>
    <property type="project" value="InterPro"/>
</dbReference>
<accession>A0A226EHK6</accession>
<dbReference type="Pfam" id="PF00406">
    <property type="entry name" value="ADK"/>
    <property type="match status" value="1"/>
</dbReference>
<feature type="region of interest" description="Disordered" evidence="4">
    <location>
        <begin position="338"/>
        <end position="358"/>
    </location>
</feature>
<evidence type="ECO:0000256" key="4">
    <source>
        <dbReference type="SAM" id="MobiDB-lite"/>
    </source>
</evidence>
<dbReference type="PANTHER" id="PTHR23359">
    <property type="entry name" value="NUCLEOTIDE KINASE"/>
    <property type="match status" value="1"/>
</dbReference>
<feature type="region of interest" description="Disordered" evidence="4">
    <location>
        <begin position="40"/>
        <end position="65"/>
    </location>
</feature>
<dbReference type="GO" id="GO:0006139">
    <property type="term" value="P:nucleobase-containing compound metabolic process"/>
    <property type="evidence" value="ECO:0007669"/>
    <property type="project" value="InterPro"/>
</dbReference>
<keyword evidence="6" id="KW-1185">Reference proteome</keyword>
<dbReference type="Gene3D" id="3.40.50.300">
    <property type="entry name" value="P-loop containing nucleotide triphosphate hydrolases"/>
    <property type="match status" value="1"/>
</dbReference>
<comment type="caution">
    <text evidence="5">The sequence shown here is derived from an EMBL/GenBank/DDBJ whole genome shotgun (WGS) entry which is preliminary data.</text>
</comment>
<evidence type="ECO:0000256" key="1">
    <source>
        <dbReference type="ARBA" id="ARBA00022679"/>
    </source>
</evidence>
<protein>
    <submittedName>
        <fullName evidence="5">Adenylate kinase 9</fullName>
    </submittedName>
</protein>
<sequence length="578" mass="65362">MEESPTPPSPVDATSEINANASEKRRSSLVEILKQERLQRISKNAGKKPTTTSTKSHVAEIDEDQFGPLPPPDYYYRTDAMNEVVGNDQKRLRYTPIGRNAVEMGSRFYVERNLFSYLANAFIPTEQNYFDDDFVDASCYTAHPKSYIILGKPGIGKATLGRKLAEKLSTVFIGPKEVLEYYQDKLPGVKVNEILEAGGTIGDKVVTQLIQARIAELDVLHVGYVMAGFPMTTSDEVSIDEQIEILETLALPPQYVLIMNMQDADLYKRRIEQKLDPETSIIYGRVHYSKFNADKNVFPSVDRNKNVPPMSVASSDVGNATDFSEVASVDLYVGPTKEKNDKIIDPDQPEDDDPMDGSRDFLPLPPNVIFRLITRTEDNPIFVNDDLELFRNKLSAMQSYVERFDKRKVLELDAYWAPSVILKRSYEFLESCCGVSNVPIPVQILPPPKNPIDDEEEEGEDFEEIYEGGRIAEACSIAGEDGILGEAAPSRTNMTWHTATRIYDTELREEDQAILEALMKWEDLDNDNNPMGIPNWARFRNKKRSSDDKDDKDSENSEDEDSDEEKYLTYKGHSRPVV</sequence>
<dbReference type="InterPro" id="IPR000850">
    <property type="entry name" value="Adenylat/UMP-CMP_kin"/>
</dbReference>
<keyword evidence="3 5" id="KW-0418">Kinase</keyword>
<feature type="region of interest" description="Disordered" evidence="4">
    <location>
        <begin position="524"/>
        <end position="578"/>
    </location>
</feature>
<evidence type="ECO:0000256" key="3">
    <source>
        <dbReference type="ARBA" id="ARBA00022777"/>
    </source>
</evidence>
<keyword evidence="2" id="KW-0547">Nucleotide-binding</keyword>
<keyword evidence="1" id="KW-0808">Transferase</keyword>
<organism evidence="5 6">
    <name type="scientific">Folsomia candida</name>
    <name type="common">Springtail</name>
    <dbReference type="NCBI Taxonomy" id="158441"/>
    <lineage>
        <taxon>Eukaryota</taxon>
        <taxon>Metazoa</taxon>
        <taxon>Ecdysozoa</taxon>
        <taxon>Arthropoda</taxon>
        <taxon>Hexapoda</taxon>
        <taxon>Collembola</taxon>
        <taxon>Entomobryomorpha</taxon>
        <taxon>Isotomoidea</taxon>
        <taxon>Isotomidae</taxon>
        <taxon>Proisotominae</taxon>
        <taxon>Folsomia</taxon>
    </lineage>
</organism>
<name>A0A226EHK6_FOLCA</name>